<organism evidence="2 3">
    <name type="scientific">Lactuca saligna</name>
    <name type="common">Willowleaf lettuce</name>
    <dbReference type="NCBI Taxonomy" id="75948"/>
    <lineage>
        <taxon>Eukaryota</taxon>
        <taxon>Viridiplantae</taxon>
        <taxon>Streptophyta</taxon>
        <taxon>Embryophyta</taxon>
        <taxon>Tracheophyta</taxon>
        <taxon>Spermatophyta</taxon>
        <taxon>Magnoliopsida</taxon>
        <taxon>eudicotyledons</taxon>
        <taxon>Gunneridae</taxon>
        <taxon>Pentapetalae</taxon>
        <taxon>asterids</taxon>
        <taxon>campanulids</taxon>
        <taxon>Asterales</taxon>
        <taxon>Asteraceae</taxon>
        <taxon>Cichorioideae</taxon>
        <taxon>Cichorieae</taxon>
        <taxon>Lactucinae</taxon>
        <taxon>Lactuca</taxon>
    </lineage>
</organism>
<name>A0AA35ZKK7_LACSI</name>
<gene>
    <name evidence="2" type="ORF">LSALG_LOCUS32899</name>
</gene>
<dbReference type="EMBL" id="OX465083">
    <property type="protein sequence ID" value="CAI9293898.1"/>
    <property type="molecule type" value="Genomic_DNA"/>
</dbReference>
<proteinExistence type="predicted"/>
<accession>A0AA35ZKK7</accession>
<evidence type="ECO:0000256" key="1">
    <source>
        <dbReference type="SAM" id="MobiDB-lite"/>
    </source>
</evidence>
<dbReference type="Proteomes" id="UP001177003">
    <property type="component" value="Chromosome 7"/>
</dbReference>
<feature type="region of interest" description="Disordered" evidence="1">
    <location>
        <begin position="184"/>
        <end position="203"/>
    </location>
</feature>
<keyword evidence="3" id="KW-1185">Reference proteome</keyword>
<sequence>MDMPAIGTYDEEIKLQDMVIRKGQLAETLIVNILSATNTELVNCKALEWSTLVDKDGKRTLNLMAEDEFQTAYPQQLAKHLVGVHSLAEKIAELQNAMIINFLPNLSHQIDQRLNSEIRDLPKEMKLGGVVHAFSKFILDLKEVLKTEYVNLIRVRLKDLSEQIKEKLKSSKNTFLEDEIAALDSGDSDSDHPPSPSHSCEYQNGHSMYGVTFIC</sequence>
<reference evidence="2" key="1">
    <citation type="submission" date="2023-04" db="EMBL/GenBank/DDBJ databases">
        <authorList>
            <person name="Vijverberg K."/>
            <person name="Xiong W."/>
            <person name="Schranz E."/>
        </authorList>
    </citation>
    <scope>NUCLEOTIDE SEQUENCE</scope>
</reference>
<dbReference type="AlphaFoldDB" id="A0AA35ZKK7"/>
<evidence type="ECO:0000313" key="3">
    <source>
        <dbReference type="Proteomes" id="UP001177003"/>
    </source>
</evidence>
<evidence type="ECO:0000313" key="2">
    <source>
        <dbReference type="EMBL" id="CAI9293898.1"/>
    </source>
</evidence>
<protein>
    <submittedName>
        <fullName evidence="2">Uncharacterized protein</fullName>
    </submittedName>
</protein>